<dbReference type="AlphaFoldDB" id="A0A5E4VRE7"/>
<dbReference type="OrthoDB" id="9135861at2"/>
<organism evidence="1 2">
    <name type="scientific">Pandoraea nosoerga</name>
    <dbReference type="NCBI Taxonomy" id="2508296"/>
    <lineage>
        <taxon>Bacteria</taxon>
        <taxon>Pseudomonadati</taxon>
        <taxon>Pseudomonadota</taxon>
        <taxon>Betaproteobacteria</taxon>
        <taxon>Burkholderiales</taxon>
        <taxon>Burkholderiaceae</taxon>
        <taxon>Pandoraea</taxon>
    </lineage>
</organism>
<dbReference type="EMBL" id="CABPSC010000010">
    <property type="protein sequence ID" value="VVE14533.1"/>
    <property type="molecule type" value="Genomic_DNA"/>
</dbReference>
<evidence type="ECO:0000313" key="2">
    <source>
        <dbReference type="Proteomes" id="UP000367825"/>
    </source>
</evidence>
<proteinExistence type="predicted"/>
<evidence type="ECO:0000313" key="1">
    <source>
        <dbReference type="EMBL" id="VVE14533.1"/>
    </source>
</evidence>
<name>A0A5E4VRE7_9BURK</name>
<dbReference type="RefSeq" id="WP_145864667.1">
    <property type="nucleotide sequence ID" value="NZ_CABPSC010000010.1"/>
</dbReference>
<gene>
    <name evidence="1" type="ORF">PNO31109_02805</name>
</gene>
<sequence>MFDTIADWINSKTAFVLALLLALAGLTLGLGHAAATLSGSHGEAARRGAGDGICGEVQAWFGPQASLANLNEFLTQYGAVVTYGPNENGAWQLHFPALSLDDALQATSRANGVARVAANPQCRA</sequence>
<keyword evidence="2" id="KW-1185">Reference proteome</keyword>
<protein>
    <submittedName>
        <fullName evidence="1">Uncharacterized protein</fullName>
    </submittedName>
</protein>
<accession>A0A5E4VRE7</accession>
<dbReference type="Proteomes" id="UP000367825">
    <property type="component" value="Unassembled WGS sequence"/>
</dbReference>
<reference evidence="1 2" key="1">
    <citation type="submission" date="2019-08" db="EMBL/GenBank/DDBJ databases">
        <authorList>
            <person name="Peeters C."/>
        </authorList>
    </citation>
    <scope>NUCLEOTIDE SEQUENCE [LARGE SCALE GENOMIC DNA]</scope>
    <source>
        <strain evidence="1 2">LMG 31109</strain>
    </source>
</reference>